<dbReference type="STRING" id="36745.CLSAP_21900"/>
<dbReference type="AlphaFoldDB" id="M1LSZ7"/>
<dbReference type="KEGG" id="csr:Cspa_c23750"/>
<dbReference type="EMBL" id="CP004121">
    <property type="protein sequence ID" value="AGF56140.1"/>
    <property type="molecule type" value="Genomic_DNA"/>
</dbReference>
<evidence type="ECO:0000313" key="3">
    <source>
        <dbReference type="Proteomes" id="UP000011728"/>
    </source>
</evidence>
<dbReference type="PATRIC" id="fig|931276.5.peg.2379"/>
<protein>
    <submittedName>
        <fullName evidence="2">Uncharacterized protein</fullName>
    </submittedName>
</protein>
<sequence>MNILIFLIILLIFASYIIIQMAIDKSINTKLLKENNKLLVEIRNLLKEQNEKNK</sequence>
<accession>M1LSZ7</accession>
<name>M1LSZ7_9CLOT</name>
<keyword evidence="1" id="KW-1133">Transmembrane helix</keyword>
<feature type="transmembrane region" description="Helical" evidence="1">
    <location>
        <begin position="6"/>
        <end position="23"/>
    </location>
</feature>
<organism evidence="2 3">
    <name type="scientific">Clostridium saccharoperbutylacetonicum N1-4(HMT)</name>
    <dbReference type="NCBI Taxonomy" id="931276"/>
    <lineage>
        <taxon>Bacteria</taxon>
        <taxon>Bacillati</taxon>
        <taxon>Bacillota</taxon>
        <taxon>Clostridia</taxon>
        <taxon>Eubacteriales</taxon>
        <taxon>Clostridiaceae</taxon>
        <taxon>Clostridium</taxon>
    </lineage>
</organism>
<reference evidence="2 3" key="1">
    <citation type="submission" date="2013-02" db="EMBL/GenBank/DDBJ databases">
        <title>Genome sequence of Clostridium saccharoperbutylacetonicum N1-4(HMT).</title>
        <authorList>
            <person name="Poehlein A."/>
            <person name="Daniel R."/>
        </authorList>
    </citation>
    <scope>NUCLEOTIDE SEQUENCE [LARGE SCALE GENOMIC DNA]</scope>
    <source>
        <strain evidence="3">N1-4(HMT)</strain>
    </source>
</reference>
<keyword evidence="1" id="KW-0472">Membrane</keyword>
<dbReference type="HOGENOM" id="CLU_3116235_0_0_9"/>
<evidence type="ECO:0000313" key="2">
    <source>
        <dbReference type="EMBL" id="AGF56140.1"/>
    </source>
</evidence>
<dbReference type="eggNOG" id="ENOG50324CE">
    <property type="taxonomic scope" value="Bacteria"/>
</dbReference>
<keyword evidence="1" id="KW-0812">Transmembrane</keyword>
<dbReference type="Proteomes" id="UP000011728">
    <property type="component" value="Chromosome"/>
</dbReference>
<gene>
    <name evidence="2" type="ORF">Cspa_c23750</name>
</gene>
<proteinExistence type="predicted"/>
<keyword evidence="3" id="KW-1185">Reference proteome</keyword>
<evidence type="ECO:0000256" key="1">
    <source>
        <dbReference type="SAM" id="Phobius"/>
    </source>
</evidence>